<dbReference type="GO" id="GO:0016154">
    <property type="term" value="F:pyrimidine-nucleoside phosphorylase activity"/>
    <property type="evidence" value="ECO:0007669"/>
    <property type="project" value="TreeGrafter"/>
</dbReference>
<dbReference type="Proteomes" id="UP000261174">
    <property type="component" value="Unassembled WGS sequence"/>
</dbReference>
<dbReference type="AlphaFoldDB" id="A0A3E1NUI8"/>
<keyword evidence="1" id="KW-0328">Glycosyltransferase</keyword>
<name>A0A3E1NUI8_9BACT</name>
<dbReference type="InterPro" id="IPR011051">
    <property type="entry name" value="RmlC_Cupin_sf"/>
</dbReference>
<evidence type="ECO:0000313" key="3">
    <source>
        <dbReference type="EMBL" id="RFM31577.1"/>
    </source>
</evidence>
<accession>A0A3E1NUI8</accession>
<protein>
    <submittedName>
        <fullName evidence="3">Pyrimidine/purine nucleoside phosphorylase</fullName>
    </submittedName>
</protein>
<dbReference type="Pfam" id="PF06865">
    <property type="entry name" value="Ppnp"/>
    <property type="match status" value="1"/>
</dbReference>
<evidence type="ECO:0000256" key="1">
    <source>
        <dbReference type="ARBA" id="ARBA00022676"/>
    </source>
</evidence>
<gene>
    <name evidence="3" type="ORF">DXN04_28080</name>
</gene>
<dbReference type="RefSeq" id="WP_116856732.1">
    <property type="nucleotide sequence ID" value="NZ_QTJV01000013.1"/>
</dbReference>
<sequence>MSSSNAPDIVSHNVYFDGKVQSLGIATEKGRATVGVMKKGTYVFNTSSPEVMEVITGTMSTKLSGGEWLHHKKGDSFEVAGNSSFEVVCETEVAYICYYH</sequence>
<proteinExistence type="predicted"/>
<dbReference type="InterPro" id="IPR014710">
    <property type="entry name" value="RmlC-like_jellyroll"/>
</dbReference>
<dbReference type="GO" id="GO:0004731">
    <property type="term" value="F:purine-nucleoside phosphorylase activity"/>
    <property type="evidence" value="ECO:0007669"/>
    <property type="project" value="TreeGrafter"/>
</dbReference>
<comment type="caution">
    <text evidence="3">The sequence shown here is derived from an EMBL/GenBank/DDBJ whole genome shotgun (WGS) entry which is preliminary data.</text>
</comment>
<dbReference type="PANTHER" id="PTHR36540:SF1">
    <property type="entry name" value="PYRIMIDINE_PURINE NUCLEOSIDE PHOSPHORYLASE"/>
    <property type="match status" value="1"/>
</dbReference>
<dbReference type="InterPro" id="IPR009664">
    <property type="entry name" value="Ppnp"/>
</dbReference>
<keyword evidence="4" id="KW-1185">Reference proteome</keyword>
<dbReference type="Gene3D" id="2.60.120.10">
    <property type="entry name" value="Jelly Rolls"/>
    <property type="match status" value="1"/>
</dbReference>
<reference evidence="3 4" key="1">
    <citation type="submission" date="2018-08" db="EMBL/GenBank/DDBJ databases">
        <title>Chitinophaga sp. K20C18050901, a novel bacterium isolated from forest soil.</title>
        <authorList>
            <person name="Wang C."/>
        </authorList>
    </citation>
    <scope>NUCLEOTIDE SEQUENCE [LARGE SCALE GENOMIC DNA]</scope>
    <source>
        <strain evidence="3 4">K20C18050901</strain>
    </source>
</reference>
<dbReference type="EMBL" id="QTJV01000013">
    <property type="protein sequence ID" value="RFM31577.1"/>
    <property type="molecule type" value="Genomic_DNA"/>
</dbReference>
<dbReference type="GO" id="GO:0005829">
    <property type="term" value="C:cytosol"/>
    <property type="evidence" value="ECO:0007669"/>
    <property type="project" value="TreeGrafter"/>
</dbReference>
<evidence type="ECO:0000313" key="4">
    <source>
        <dbReference type="Proteomes" id="UP000261174"/>
    </source>
</evidence>
<dbReference type="PANTHER" id="PTHR36540">
    <property type="entry name" value="PYRIMIDINE/PURINE NUCLEOSIDE PHOSPHORYLASE"/>
    <property type="match status" value="1"/>
</dbReference>
<keyword evidence="2" id="KW-0808">Transferase</keyword>
<dbReference type="SUPFAM" id="SSF51182">
    <property type="entry name" value="RmlC-like cupins"/>
    <property type="match status" value="1"/>
</dbReference>
<dbReference type="OrthoDB" id="9793848at2"/>
<organism evidence="3 4">
    <name type="scientific">Chitinophaga silvisoli</name>
    <dbReference type="NCBI Taxonomy" id="2291814"/>
    <lineage>
        <taxon>Bacteria</taxon>
        <taxon>Pseudomonadati</taxon>
        <taxon>Bacteroidota</taxon>
        <taxon>Chitinophagia</taxon>
        <taxon>Chitinophagales</taxon>
        <taxon>Chitinophagaceae</taxon>
        <taxon>Chitinophaga</taxon>
    </lineage>
</organism>
<evidence type="ECO:0000256" key="2">
    <source>
        <dbReference type="ARBA" id="ARBA00022679"/>
    </source>
</evidence>